<evidence type="ECO:0000313" key="7">
    <source>
        <dbReference type="Proteomes" id="UP000503004"/>
    </source>
</evidence>
<feature type="transmembrane region" description="Helical" evidence="5">
    <location>
        <begin position="74"/>
        <end position="94"/>
    </location>
</feature>
<feature type="transmembrane region" description="Helical" evidence="5">
    <location>
        <begin position="143"/>
        <end position="164"/>
    </location>
</feature>
<reference evidence="7" key="1">
    <citation type="submission" date="2019-12" db="EMBL/GenBank/DDBJ databases">
        <authorList>
            <person name="Awala S.I."/>
            <person name="Rhee S.K."/>
        </authorList>
    </citation>
    <scope>NUCLEOTIDE SEQUENCE [LARGE SCALE GENOMIC DNA]</scope>
    <source>
        <strain evidence="7">IM1</strain>
    </source>
</reference>
<gene>
    <name evidence="6" type="ORF">GNH96_00400</name>
</gene>
<feature type="transmembrane region" description="Helical" evidence="5">
    <location>
        <begin position="101"/>
        <end position="123"/>
    </location>
</feature>
<keyword evidence="7" id="KW-1185">Reference proteome</keyword>
<dbReference type="AlphaFoldDB" id="A0A858Q419"/>
<feature type="transmembrane region" description="Helical" evidence="5">
    <location>
        <begin position="261"/>
        <end position="280"/>
    </location>
</feature>
<feature type="transmembrane region" description="Helical" evidence="5">
    <location>
        <begin position="44"/>
        <end position="62"/>
    </location>
</feature>
<dbReference type="Gene3D" id="1.20.1530.20">
    <property type="match status" value="1"/>
</dbReference>
<protein>
    <submittedName>
        <fullName evidence="6">Bile acid transporter</fullName>
    </submittedName>
</protein>
<evidence type="ECO:0000256" key="5">
    <source>
        <dbReference type="SAM" id="Phobius"/>
    </source>
</evidence>
<keyword evidence="2 5" id="KW-0812">Transmembrane</keyword>
<evidence type="ECO:0000256" key="2">
    <source>
        <dbReference type="ARBA" id="ARBA00022692"/>
    </source>
</evidence>
<feature type="transmembrane region" description="Helical" evidence="5">
    <location>
        <begin position="176"/>
        <end position="194"/>
    </location>
</feature>
<feature type="transmembrane region" description="Helical" evidence="5">
    <location>
        <begin position="206"/>
        <end position="225"/>
    </location>
</feature>
<dbReference type="InterPro" id="IPR002657">
    <property type="entry name" value="BilAc:Na_symport/Acr3"/>
</dbReference>
<dbReference type="GO" id="GO:0016020">
    <property type="term" value="C:membrane"/>
    <property type="evidence" value="ECO:0007669"/>
    <property type="project" value="UniProtKB-SubCell"/>
</dbReference>
<dbReference type="Pfam" id="PF01758">
    <property type="entry name" value="SBF"/>
    <property type="match status" value="1"/>
</dbReference>
<keyword evidence="4 5" id="KW-0472">Membrane</keyword>
<evidence type="ECO:0000256" key="3">
    <source>
        <dbReference type="ARBA" id="ARBA00022989"/>
    </source>
</evidence>
<dbReference type="InterPro" id="IPR038770">
    <property type="entry name" value="Na+/solute_symporter_sf"/>
</dbReference>
<dbReference type="InterPro" id="IPR004710">
    <property type="entry name" value="Bilac:Na_transpt"/>
</dbReference>
<dbReference type="EMBL" id="CP046565">
    <property type="protein sequence ID" value="QJD28577.1"/>
    <property type="molecule type" value="Genomic_DNA"/>
</dbReference>
<dbReference type="PANTHER" id="PTHR10361">
    <property type="entry name" value="SODIUM-BILE ACID COTRANSPORTER"/>
    <property type="match status" value="1"/>
</dbReference>
<accession>A0A858Q419</accession>
<feature type="transmembrane region" description="Helical" evidence="5">
    <location>
        <begin position="234"/>
        <end position="255"/>
    </location>
</feature>
<evidence type="ECO:0000313" key="6">
    <source>
        <dbReference type="EMBL" id="QJD28577.1"/>
    </source>
</evidence>
<sequence>MSYHLPIQPELLIRGLTMASLGGLLFAIGLRLELAAVVAAIRDCRWSVVLPLNFIAVPLLAYGLARSFALPPDYAAGMLLLAAAPFAPVVPVFVKMARGDLALAAGLTAIFPVFAMFLTPLAFDAGFAALGGGATLRFSYLNLLAVLSCTVSLPLILGMALRFGLPRLAGRLVRPLDVLAETAGAVSLAFVTWVESSTLLATGWKPLMAFVLAGELSFCLGYAFGGPDSQGRRVIAFGTANRNIALAILVAVQSFAGTKVVAVVVADGLALILLGLLHAAHYRLLAERRGLPVPAWNKRLP</sequence>
<dbReference type="PANTHER" id="PTHR10361:SF28">
    <property type="entry name" value="P3 PROTEIN-RELATED"/>
    <property type="match status" value="1"/>
</dbReference>
<dbReference type="Proteomes" id="UP000503004">
    <property type="component" value="Chromosome"/>
</dbReference>
<dbReference type="KEGG" id="metu:GNH96_00400"/>
<evidence type="ECO:0000256" key="4">
    <source>
        <dbReference type="ARBA" id="ARBA00023136"/>
    </source>
</evidence>
<keyword evidence="3 5" id="KW-1133">Transmembrane helix</keyword>
<comment type="subcellular location">
    <subcellularLocation>
        <location evidence="1">Membrane</location>
        <topology evidence="1">Multi-pass membrane protein</topology>
    </subcellularLocation>
</comment>
<proteinExistence type="predicted"/>
<evidence type="ECO:0000256" key="1">
    <source>
        <dbReference type="ARBA" id="ARBA00004141"/>
    </source>
</evidence>
<name>A0A858Q419_9GAMM</name>
<feature type="transmembrane region" description="Helical" evidence="5">
    <location>
        <begin position="12"/>
        <end position="32"/>
    </location>
</feature>
<organism evidence="6 7">
    <name type="scientific">Methylococcus geothermalis</name>
    <dbReference type="NCBI Taxonomy" id="2681310"/>
    <lineage>
        <taxon>Bacteria</taxon>
        <taxon>Pseudomonadati</taxon>
        <taxon>Pseudomonadota</taxon>
        <taxon>Gammaproteobacteria</taxon>
        <taxon>Methylococcales</taxon>
        <taxon>Methylococcaceae</taxon>
        <taxon>Methylococcus</taxon>
    </lineage>
</organism>